<proteinExistence type="predicted"/>
<name>A0A6J5KME4_9CAUD</name>
<protein>
    <submittedName>
        <fullName evidence="1">Uncharacterized protein</fullName>
    </submittedName>
</protein>
<accession>A0A6J5KME4</accession>
<reference evidence="1" key="1">
    <citation type="submission" date="2020-04" db="EMBL/GenBank/DDBJ databases">
        <authorList>
            <person name="Chiriac C."/>
            <person name="Salcher M."/>
            <person name="Ghai R."/>
            <person name="Kavagutti S V."/>
        </authorList>
    </citation>
    <scope>NUCLEOTIDE SEQUENCE</scope>
</reference>
<organism evidence="1">
    <name type="scientific">uncultured Caudovirales phage</name>
    <dbReference type="NCBI Taxonomy" id="2100421"/>
    <lineage>
        <taxon>Viruses</taxon>
        <taxon>Duplodnaviria</taxon>
        <taxon>Heunggongvirae</taxon>
        <taxon>Uroviricota</taxon>
        <taxon>Caudoviricetes</taxon>
        <taxon>Peduoviridae</taxon>
        <taxon>Maltschvirus</taxon>
        <taxon>Maltschvirus maltsch</taxon>
    </lineage>
</organism>
<sequence length="112" mass="12307">MTRLEQIARLIDPSSWRVLDSYLEQAKRKCAGQDAGYDPEAFKDPASLAIADQIIALDAVPGEDEVLRALEVFHGSSCAYLRECWSETEYEYEYDAMSAALAAAAKVRGGGE</sequence>
<dbReference type="EMBL" id="LR796165">
    <property type="protein sequence ID" value="CAB4122951.1"/>
    <property type="molecule type" value="Genomic_DNA"/>
</dbReference>
<gene>
    <name evidence="1" type="ORF">UFOVP28_87</name>
</gene>
<evidence type="ECO:0000313" key="1">
    <source>
        <dbReference type="EMBL" id="CAB4122951.1"/>
    </source>
</evidence>